<reference evidence="1 2" key="1">
    <citation type="submission" date="2019-08" db="EMBL/GenBank/DDBJ databases">
        <title>Complete genome sequence of Arcobacter acticola.</title>
        <authorList>
            <person name="Miller W."/>
        </authorList>
    </citation>
    <scope>NUCLEOTIDE SEQUENCE [LARGE SCALE GENOMIC DNA]</scope>
    <source>
        <strain evidence="1 2">KCTC 52212</strain>
    </source>
</reference>
<dbReference type="AlphaFoldDB" id="A0A6M8ERC4"/>
<sequence length="156" mass="18252">MNDNFTKLLQNSSQEEIIKVLEDKLKNSEEPDFWKEKIIPFTEAILSVLLPLKEQNILFNPEGQIVNTIDSELFFRWSDLVCLKTLAFIIQESNEKNELVRTDYNNVKYSYIDLEKLGTYLSSNRVNIIDEDSLDFPMSIYNLHQGMITIIKNLLN</sequence>
<gene>
    <name evidence="1" type="ORF">AACT_2721</name>
</gene>
<name>A0A6M8ERC4_9BACT</name>
<organism evidence="1 2">
    <name type="scientific">Arcobacter acticola</name>
    <dbReference type="NCBI Taxonomy" id="1849015"/>
    <lineage>
        <taxon>Bacteria</taxon>
        <taxon>Pseudomonadati</taxon>
        <taxon>Campylobacterota</taxon>
        <taxon>Epsilonproteobacteria</taxon>
        <taxon>Campylobacterales</taxon>
        <taxon>Arcobacteraceae</taxon>
        <taxon>Arcobacter</taxon>
    </lineage>
</organism>
<protein>
    <submittedName>
        <fullName evidence="1">Uncharacterized protein</fullName>
    </submittedName>
</protein>
<proteinExistence type="predicted"/>
<dbReference type="RefSeq" id="WP_172127853.1">
    <property type="nucleotide sequence ID" value="NZ_CP042652.1"/>
</dbReference>
<evidence type="ECO:0000313" key="1">
    <source>
        <dbReference type="EMBL" id="QKE29791.1"/>
    </source>
</evidence>
<dbReference type="KEGG" id="paco:AACT_2721"/>
<dbReference type="Proteomes" id="UP000503483">
    <property type="component" value="Chromosome"/>
</dbReference>
<accession>A0A6M8ERC4</accession>
<evidence type="ECO:0000313" key="2">
    <source>
        <dbReference type="Proteomes" id="UP000503483"/>
    </source>
</evidence>
<keyword evidence="2" id="KW-1185">Reference proteome</keyword>
<dbReference type="EMBL" id="CP042652">
    <property type="protein sequence ID" value="QKE29791.1"/>
    <property type="molecule type" value="Genomic_DNA"/>
</dbReference>